<sequence>MKGVHFSDIVNWLVICNYSGDDRHADYVAYYDGDHYDDTYAYKDISIEQFVIISLDLR</sequence>
<dbReference type="AlphaFoldDB" id="A0A392TJP5"/>
<proteinExistence type="predicted"/>
<name>A0A392TJP5_9FABA</name>
<organism evidence="1 2">
    <name type="scientific">Trifolium medium</name>
    <dbReference type="NCBI Taxonomy" id="97028"/>
    <lineage>
        <taxon>Eukaryota</taxon>
        <taxon>Viridiplantae</taxon>
        <taxon>Streptophyta</taxon>
        <taxon>Embryophyta</taxon>
        <taxon>Tracheophyta</taxon>
        <taxon>Spermatophyta</taxon>
        <taxon>Magnoliopsida</taxon>
        <taxon>eudicotyledons</taxon>
        <taxon>Gunneridae</taxon>
        <taxon>Pentapetalae</taxon>
        <taxon>rosids</taxon>
        <taxon>fabids</taxon>
        <taxon>Fabales</taxon>
        <taxon>Fabaceae</taxon>
        <taxon>Papilionoideae</taxon>
        <taxon>50 kb inversion clade</taxon>
        <taxon>NPAAA clade</taxon>
        <taxon>Hologalegina</taxon>
        <taxon>IRL clade</taxon>
        <taxon>Trifolieae</taxon>
        <taxon>Trifolium</taxon>
    </lineage>
</organism>
<dbReference type="EMBL" id="LXQA010599146">
    <property type="protein sequence ID" value="MCI61399.1"/>
    <property type="molecule type" value="Genomic_DNA"/>
</dbReference>
<evidence type="ECO:0000313" key="2">
    <source>
        <dbReference type="Proteomes" id="UP000265520"/>
    </source>
</evidence>
<reference evidence="1 2" key="1">
    <citation type="journal article" date="2018" name="Front. Plant Sci.">
        <title>Red Clover (Trifolium pratense) and Zigzag Clover (T. medium) - A Picture of Genomic Similarities and Differences.</title>
        <authorList>
            <person name="Dluhosova J."/>
            <person name="Istvanek J."/>
            <person name="Nedelnik J."/>
            <person name="Repkova J."/>
        </authorList>
    </citation>
    <scope>NUCLEOTIDE SEQUENCE [LARGE SCALE GENOMIC DNA]</scope>
    <source>
        <strain evidence="2">cv. 10/8</strain>
        <tissue evidence="1">Leaf</tissue>
    </source>
</reference>
<dbReference type="Proteomes" id="UP000265520">
    <property type="component" value="Unassembled WGS sequence"/>
</dbReference>
<evidence type="ECO:0000313" key="1">
    <source>
        <dbReference type="EMBL" id="MCI61399.1"/>
    </source>
</evidence>
<feature type="non-terminal residue" evidence="1">
    <location>
        <position position="58"/>
    </location>
</feature>
<accession>A0A392TJP5</accession>
<keyword evidence="2" id="KW-1185">Reference proteome</keyword>
<protein>
    <submittedName>
        <fullName evidence="1">Uncharacterized protein</fullName>
    </submittedName>
</protein>
<comment type="caution">
    <text evidence="1">The sequence shown here is derived from an EMBL/GenBank/DDBJ whole genome shotgun (WGS) entry which is preliminary data.</text>
</comment>